<dbReference type="Pfam" id="PF04051">
    <property type="entry name" value="TRAPP"/>
    <property type="match status" value="1"/>
</dbReference>
<dbReference type="GO" id="GO:0048193">
    <property type="term" value="P:Golgi vesicle transport"/>
    <property type="evidence" value="ECO:0007669"/>
    <property type="project" value="InterPro"/>
</dbReference>
<comment type="subunit">
    <text evidence="8">Homodimer.</text>
</comment>
<evidence type="ECO:0000256" key="8">
    <source>
        <dbReference type="PIRNR" id="PIRNR018293"/>
    </source>
</evidence>
<evidence type="ECO:0000256" key="2">
    <source>
        <dbReference type="ARBA" id="ARBA00004240"/>
    </source>
</evidence>
<evidence type="ECO:0000256" key="7">
    <source>
        <dbReference type="ARBA" id="ARBA00023034"/>
    </source>
</evidence>
<dbReference type="InterPro" id="IPR016721">
    <property type="entry name" value="Bet3"/>
</dbReference>
<keyword evidence="4 8" id="KW-0813">Transport</keyword>
<evidence type="ECO:0000313" key="9">
    <source>
        <dbReference type="Proteomes" id="UP000887540"/>
    </source>
</evidence>
<dbReference type="SUPFAM" id="SSF111126">
    <property type="entry name" value="Ligand-binding domain in the NO signalling and Golgi transport"/>
    <property type="match status" value="1"/>
</dbReference>
<proteinExistence type="inferred from homology"/>
<evidence type="ECO:0000256" key="3">
    <source>
        <dbReference type="ARBA" id="ARBA00006218"/>
    </source>
</evidence>
<dbReference type="CDD" id="cd14942">
    <property type="entry name" value="TRAPPC3_bet3"/>
    <property type="match status" value="1"/>
</dbReference>
<keyword evidence="7 8" id="KW-0333">Golgi apparatus</keyword>
<organism evidence="9 10">
    <name type="scientific">Acrobeloides nanus</name>
    <dbReference type="NCBI Taxonomy" id="290746"/>
    <lineage>
        <taxon>Eukaryota</taxon>
        <taxon>Metazoa</taxon>
        <taxon>Ecdysozoa</taxon>
        <taxon>Nematoda</taxon>
        <taxon>Chromadorea</taxon>
        <taxon>Rhabditida</taxon>
        <taxon>Tylenchina</taxon>
        <taxon>Cephalobomorpha</taxon>
        <taxon>Cephaloboidea</taxon>
        <taxon>Cephalobidae</taxon>
        <taxon>Acrobeloides</taxon>
    </lineage>
</organism>
<dbReference type="PANTHER" id="PTHR13048">
    <property type="entry name" value="TRAFFICKING PROTEIN PARTICLE COMPLEX SUBUNIT 3"/>
    <property type="match status" value="1"/>
</dbReference>
<keyword evidence="9" id="KW-1185">Reference proteome</keyword>
<name>A0A914BYR9_9BILA</name>
<dbReference type="InterPro" id="IPR024096">
    <property type="entry name" value="NO_sig/Golgi_transp_ligand-bd"/>
</dbReference>
<dbReference type="WBParaSite" id="ACRNAN_Path_1288.g5033.t1">
    <property type="protein sequence ID" value="ACRNAN_Path_1288.g5033.t1"/>
    <property type="gene ID" value="ACRNAN_Path_1288.g5033"/>
</dbReference>
<keyword evidence="6 8" id="KW-0931">ER-Golgi transport</keyword>
<dbReference type="InterPro" id="IPR007194">
    <property type="entry name" value="TRAPP_component"/>
</dbReference>
<evidence type="ECO:0000256" key="6">
    <source>
        <dbReference type="ARBA" id="ARBA00022892"/>
    </source>
</evidence>
<comment type="function">
    <text evidence="8">May play a role in vesicular transport from endoplasmic reticulum to Golgi.</text>
</comment>
<dbReference type="Proteomes" id="UP000887540">
    <property type="component" value="Unplaced"/>
</dbReference>
<reference evidence="10" key="1">
    <citation type="submission" date="2022-11" db="UniProtKB">
        <authorList>
            <consortium name="WormBaseParasite"/>
        </authorList>
    </citation>
    <scope>IDENTIFICATION</scope>
</reference>
<dbReference type="GO" id="GO:0030008">
    <property type="term" value="C:TRAPP complex"/>
    <property type="evidence" value="ECO:0007669"/>
    <property type="project" value="InterPro"/>
</dbReference>
<keyword evidence="5" id="KW-0256">Endoplasmic reticulum</keyword>
<dbReference type="GO" id="GO:0005794">
    <property type="term" value="C:Golgi apparatus"/>
    <property type="evidence" value="ECO:0007669"/>
    <property type="project" value="UniProtKB-SubCell"/>
</dbReference>
<evidence type="ECO:0000313" key="10">
    <source>
        <dbReference type="WBParaSite" id="ACRNAN_Path_1288.g5033.t1"/>
    </source>
</evidence>
<sequence length="179" mass="19737">MSKATKTPVSDTKMMSGELFTLTYGALVVDLLRDLESPEEVNRQLDKIGYNIGLRIADDFLSKNVNIGRCTDMHQVADIISKNALKTYLGITAQVTSWSANGDEFSLVLESNPLVEFVEIPPELSKLCYSQVICGAIRGSMEALHMEVSAALVTDPNPTEIRVKFIRVLHESIPAGYED</sequence>
<evidence type="ECO:0000256" key="4">
    <source>
        <dbReference type="ARBA" id="ARBA00022448"/>
    </source>
</evidence>
<evidence type="ECO:0000256" key="1">
    <source>
        <dbReference type="ARBA" id="ARBA00004222"/>
    </source>
</evidence>
<accession>A0A914BYR9</accession>
<protein>
    <recommendedName>
        <fullName evidence="8">Trafficking protein particle complex subunit</fullName>
    </recommendedName>
</protein>
<evidence type="ECO:0000256" key="5">
    <source>
        <dbReference type="ARBA" id="ARBA00022824"/>
    </source>
</evidence>
<dbReference type="GO" id="GO:0005783">
    <property type="term" value="C:endoplasmic reticulum"/>
    <property type="evidence" value="ECO:0007669"/>
    <property type="project" value="UniProtKB-SubCell"/>
</dbReference>
<dbReference type="AlphaFoldDB" id="A0A914BYR9"/>
<dbReference type="PIRSF" id="PIRSF018293">
    <property type="entry name" value="TRAPP_I_complex_Bet3"/>
    <property type="match status" value="1"/>
</dbReference>
<dbReference type="Gene3D" id="3.30.1380.20">
    <property type="entry name" value="Trafficking protein particle complex subunit 3"/>
    <property type="match status" value="1"/>
</dbReference>
<comment type="subcellular location">
    <subcellularLocation>
        <location evidence="2">Endoplasmic reticulum</location>
    </subcellularLocation>
    <subcellularLocation>
        <location evidence="1 8">Golgi apparatus</location>
        <location evidence="1 8">cis-Golgi network</location>
    </subcellularLocation>
</comment>
<comment type="similarity">
    <text evidence="3 8">Belongs to the TRAPP small subunits family. BET3 subfamily.</text>
</comment>